<dbReference type="Proteomes" id="UP000321393">
    <property type="component" value="Unassembled WGS sequence"/>
</dbReference>
<dbReference type="EMBL" id="SSTE01022690">
    <property type="protein sequence ID" value="KAA0031824.1"/>
    <property type="molecule type" value="Genomic_DNA"/>
</dbReference>
<dbReference type="OrthoDB" id="30023at2759"/>
<evidence type="ECO:0000313" key="1">
    <source>
        <dbReference type="EMBL" id="KAA0031824.1"/>
    </source>
</evidence>
<sequence>MELKDCVRRILRNDFQRRELAIVIQFRVEGFSANGSKVRENCEKPTLVREDWVGPTYGVLISMPIAAQIKPLLLSRVSYHILLSVRRLEGSGFSCGSDLRACGIVVFGSDITIKEGDLVKRIGSIMDISARKVMLERMVGALEAPIDGRGAFNDHE</sequence>
<dbReference type="GO" id="GO:0043531">
    <property type="term" value="F:ADP binding"/>
    <property type="evidence" value="ECO:0007669"/>
    <property type="project" value="TreeGrafter"/>
</dbReference>
<dbReference type="PANTHER" id="PTHR48082:SF2">
    <property type="entry name" value="ATP SYNTHASE SUBUNIT ALPHA, MITOCHONDRIAL"/>
    <property type="match status" value="1"/>
</dbReference>
<comment type="caution">
    <text evidence="1">The sequence shown here is derived from an EMBL/GenBank/DDBJ whole genome shotgun (WGS) entry which is preliminary data.</text>
</comment>
<gene>
    <name evidence="1" type="ORF">E6C27_scaffold848G00710</name>
</gene>
<dbReference type="InterPro" id="IPR005294">
    <property type="entry name" value="ATP_synth_F1_asu"/>
</dbReference>
<protein>
    <submittedName>
        <fullName evidence="1">ATPase subunit 1 (Mitochondrion)</fullName>
    </submittedName>
</protein>
<dbReference type="Gene3D" id="3.40.50.12240">
    <property type="match status" value="1"/>
</dbReference>
<dbReference type="STRING" id="1194695.A0A5A7SKY0"/>
<name>A0A5A7SKY0_CUCMM</name>
<proteinExistence type="predicted"/>
<reference evidence="1 2" key="1">
    <citation type="submission" date="2019-08" db="EMBL/GenBank/DDBJ databases">
        <title>Draft genome sequences of two oriental melons (Cucumis melo L. var makuwa).</title>
        <authorList>
            <person name="Kwon S.-Y."/>
        </authorList>
    </citation>
    <scope>NUCLEOTIDE SEQUENCE [LARGE SCALE GENOMIC DNA]</scope>
    <source>
        <strain evidence="2">cv. SW 3</strain>
        <tissue evidence="1">Leaf</tissue>
    </source>
</reference>
<dbReference type="PANTHER" id="PTHR48082">
    <property type="entry name" value="ATP SYNTHASE SUBUNIT ALPHA, MITOCHONDRIAL"/>
    <property type="match status" value="1"/>
</dbReference>
<dbReference type="AlphaFoldDB" id="A0A5A7SKY0"/>
<organism evidence="1 2">
    <name type="scientific">Cucumis melo var. makuwa</name>
    <name type="common">Oriental melon</name>
    <dbReference type="NCBI Taxonomy" id="1194695"/>
    <lineage>
        <taxon>Eukaryota</taxon>
        <taxon>Viridiplantae</taxon>
        <taxon>Streptophyta</taxon>
        <taxon>Embryophyta</taxon>
        <taxon>Tracheophyta</taxon>
        <taxon>Spermatophyta</taxon>
        <taxon>Magnoliopsida</taxon>
        <taxon>eudicotyledons</taxon>
        <taxon>Gunneridae</taxon>
        <taxon>Pentapetalae</taxon>
        <taxon>rosids</taxon>
        <taxon>fabids</taxon>
        <taxon>Cucurbitales</taxon>
        <taxon>Cucurbitaceae</taxon>
        <taxon>Benincaseae</taxon>
        <taxon>Cucumis</taxon>
    </lineage>
</organism>
<dbReference type="GO" id="GO:0005524">
    <property type="term" value="F:ATP binding"/>
    <property type="evidence" value="ECO:0007669"/>
    <property type="project" value="TreeGrafter"/>
</dbReference>
<accession>A0A5A7SKY0</accession>
<dbReference type="GO" id="GO:0045259">
    <property type="term" value="C:proton-transporting ATP synthase complex"/>
    <property type="evidence" value="ECO:0007669"/>
    <property type="project" value="InterPro"/>
</dbReference>
<dbReference type="GO" id="GO:0046933">
    <property type="term" value="F:proton-transporting ATP synthase activity, rotational mechanism"/>
    <property type="evidence" value="ECO:0007669"/>
    <property type="project" value="InterPro"/>
</dbReference>
<evidence type="ECO:0000313" key="2">
    <source>
        <dbReference type="Proteomes" id="UP000321393"/>
    </source>
</evidence>